<dbReference type="RefSeq" id="WP_231816596.1">
    <property type="nucleotide sequence ID" value="NZ_JAJOZR010000017.1"/>
</dbReference>
<comment type="caution">
    <text evidence="1">The sequence shown here is derived from an EMBL/GenBank/DDBJ whole genome shotgun (WGS) entry which is preliminary data.</text>
</comment>
<reference evidence="1" key="1">
    <citation type="submission" date="2021-12" db="EMBL/GenBank/DDBJ databases">
        <authorList>
            <person name="Li Y."/>
        </authorList>
    </citation>
    <scope>NUCLEOTIDE SEQUENCE</scope>
    <source>
        <strain evidence="1">DKSPLA3</strain>
    </source>
</reference>
<name>A0A9X1NX33_9HYPH</name>
<evidence type="ECO:0000313" key="1">
    <source>
        <dbReference type="EMBL" id="MCD7111511.1"/>
    </source>
</evidence>
<keyword evidence="2" id="KW-1185">Reference proteome</keyword>
<dbReference type="AlphaFoldDB" id="A0A9X1NX33"/>
<dbReference type="Proteomes" id="UP001139089">
    <property type="component" value="Unassembled WGS sequence"/>
</dbReference>
<evidence type="ECO:0000313" key="2">
    <source>
        <dbReference type="Proteomes" id="UP001139089"/>
    </source>
</evidence>
<proteinExistence type="predicted"/>
<organism evidence="1 2">
    <name type="scientific">Rhizobium quercicola</name>
    <dbReference type="NCBI Taxonomy" id="2901226"/>
    <lineage>
        <taxon>Bacteria</taxon>
        <taxon>Pseudomonadati</taxon>
        <taxon>Pseudomonadota</taxon>
        <taxon>Alphaproteobacteria</taxon>
        <taxon>Hyphomicrobiales</taxon>
        <taxon>Rhizobiaceae</taxon>
        <taxon>Rhizobium/Agrobacterium group</taxon>
        <taxon>Rhizobium</taxon>
    </lineage>
</organism>
<gene>
    <name evidence="1" type="ORF">LRX75_20965</name>
</gene>
<dbReference type="EMBL" id="JAJOZR010000017">
    <property type="protein sequence ID" value="MCD7111511.1"/>
    <property type="molecule type" value="Genomic_DNA"/>
</dbReference>
<accession>A0A9X1NX33</accession>
<sequence length="66" mass="7537">MSRLEHIEKSVTELSAEELAEFTRWFEDLQAKRWDERFEADATAGKLDALADDALSELAAGRARRL</sequence>
<protein>
    <submittedName>
        <fullName evidence="1">Uncharacterized protein</fullName>
    </submittedName>
</protein>